<evidence type="ECO:0000313" key="7">
    <source>
        <dbReference type="Proteomes" id="UP000308121"/>
    </source>
</evidence>
<dbReference type="Gene3D" id="3.30.70.2450">
    <property type="match status" value="1"/>
</dbReference>
<evidence type="ECO:0000259" key="5">
    <source>
        <dbReference type="Pfam" id="PF01494"/>
    </source>
</evidence>
<dbReference type="Gene3D" id="3.50.50.60">
    <property type="entry name" value="FAD/NAD(P)-binding domain"/>
    <property type="match status" value="1"/>
</dbReference>
<evidence type="ECO:0000256" key="3">
    <source>
        <dbReference type="ARBA" id="ARBA00022827"/>
    </source>
</evidence>
<dbReference type="PANTHER" id="PTHR43004">
    <property type="entry name" value="TRK SYSTEM POTASSIUM UPTAKE PROTEIN"/>
    <property type="match status" value="1"/>
</dbReference>
<dbReference type="InterPro" id="IPR036188">
    <property type="entry name" value="FAD/NAD-bd_sf"/>
</dbReference>
<comment type="cofactor">
    <cofactor evidence="1">
        <name>FAD</name>
        <dbReference type="ChEBI" id="CHEBI:57692"/>
    </cofactor>
</comment>
<dbReference type="InterPro" id="IPR002938">
    <property type="entry name" value="FAD-bd"/>
</dbReference>
<dbReference type="PANTHER" id="PTHR43004:SF19">
    <property type="entry name" value="BINDING MONOOXYGENASE, PUTATIVE (JCVI)-RELATED"/>
    <property type="match status" value="1"/>
</dbReference>
<proteinExistence type="predicted"/>
<evidence type="ECO:0000256" key="4">
    <source>
        <dbReference type="SAM" id="MobiDB-lite"/>
    </source>
</evidence>
<reference evidence="6 7" key="1">
    <citation type="submission" date="2019-05" db="EMBL/GenBank/DDBJ databases">
        <title>Genome sequence of Cellulomonas hominis strain CS1.</title>
        <authorList>
            <person name="Belmont J."/>
            <person name="Maclea K.S."/>
        </authorList>
    </citation>
    <scope>NUCLEOTIDE SEQUENCE [LARGE SCALE GENOMIC DNA]</scope>
    <source>
        <strain evidence="6 7">CS1</strain>
    </source>
</reference>
<evidence type="ECO:0000256" key="2">
    <source>
        <dbReference type="ARBA" id="ARBA00022630"/>
    </source>
</evidence>
<dbReference type="Gene3D" id="3.40.30.120">
    <property type="match status" value="1"/>
</dbReference>
<dbReference type="GO" id="GO:0071949">
    <property type="term" value="F:FAD binding"/>
    <property type="evidence" value="ECO:0007669"/>
    <property type="project" value="InterPro"/>
</dbReference>
<dbReference type="SUPFAM" id="SSF51905">
    <property type="entry name" value="FAD/NAD(P)-binding domain"/>
    <property type="match status" value="1"/>
</dbReference>
<gene>
    <name evidence="6" type="ORF">FA014_18915</name>
</gene>
<keyword evidence="2" id="KW-0285">Flavoprotein</keyword>
<dbReference type="GO" id="GO:0016709">
    <property type="term" value="F:oxidoreductase activity, acting on paired donors, with incorporation or reduction of molecular oxygen, NAD(P)H as one donor, and incorporation of one atom of oxygen"/>
    <property type="evidence" value="ECO:0007669"/>
    <property type="project" value="UniProtKB-ARBA"/>
</dbReference>
<organism evidence="6 7">
    <name type="scientific">Cellulomonas hominis</name>
    <dbReference type="NCBI Taxonomy" id="156981"/>
    <lineage>
        <taxon>Bacteria</taxon>
        <taxon>Bacillati</taxon>
        <taxon>Actinomycetota</taxon>
        <taxon>Actinomycetes</taxon>
        <taxon>Micrococcales</taxon>
        <taxon>Cellulomonadaceae</taxon>
        <taxon>Cellulomonas</taxon>
    </lineage>
</organism>
<name>A0A7Z8JWH9_9CELL</name>
<sequence length="573" mass="59252">DPGSAAHPLRVRPGGGTRGHGGRERCRASGRRPGRGSAMAGTAGQPATVLVVGAGPVGLTAACELARQGARVRVVEAMPEPTTQSRAVVVHARTQEHLAAMGVLDELTARAVEITAVEVRSGPAGTLRLRAPTTGIDSRYPRALDTPQPATEAVLAALAARLGVAVERGVTLTDLAQDRDGVDVTLASAAGTARQRVGWVVGADGGRSRVRAAVGERIEGVPDGEHFLFADVAAATTLPTDTIRLFAGPDGVSGAFPMPDGRTRFLLQVPPPGPVARPTLDEVQRLVDDRMGEHWRLSDPRWLVGFEVHHGQVERYRHGRVLLAGDAAHVHSPAGGQGMNTGMQDAVNLAWKLALVSTGRAADALLDSYHAERHPVGAAVVRQTTRLTHAVATQGPRGHLRDAGLLLLGHLPAVGDAVAAGLAEVRLRYRGSPVVGGGDGVRGACPGDHAPDPPGLTDAGGSPLRVGDLLRRPGHLLLTTCLSRTSHDRLRAVLGGLGTVVPVLPAPPRPGPRDGPVLVDPGGAVAARYGIGHDGAALVRPDGYLGYLSARTDPVAVARHLADREHVLAVGAG</sequence>
<dbReference type="AlphaFoldDB" id="A0A7Z8JWH9"/>
<feature type="region of interest" description="Disordered" evidence="4">
    <location>
        <begin position="1"/>
        <end position="42"/>
    </location>
</feature>
<dbReference type="OrthoDB" id="4246007at2"/>
<comment type="caution">
    <text evidence="6">The sequence shown here is derived from an EMBL/GenBank/DDBJ whole genome shotgun (WGS) entry which is preliminary data.</text>
</comment>
<evidence type="ECO:0000256" key="1">
    <source>
        <dbReference type="ARBA" id="ARBA00001974"/>
    </source>
</evidence>
<dbReference type="Pfam" id="PF01494">
    <property type="entry name" value="FAD_binding_3"/>
    <property type="match status" value="1"/>
</dbReference>
<accession>A0A7Z8JWH9</accession>
<dbReference type="PRINTS" id="PR00420">
    <property type="entry name" value="RNGMNOXGNASE"/>
</dbReference>
<feature type="non-terminal residue" evidence="6">
    <location>
        <position position="1"/>
    </location>
</feature>
<dbReference type="Proteomes" id="UP000308121">
    <property type="component" value="Unassembled WGS sequence"/>
</dbReference>
<dbReference type="InterPro" id="IPR050641">
    <property type="entry name" value="RIFMO-like"/>
</dbReference>
<feature type="domain" description="FAD-binding" evidence="5">
    <location>
        <begin position="48"/>
        <end position="384"/>
    </location>
</feature>
<dbReference type="EMBL" id="SZYE01000285">
    <property type="protein sequence ID" value="TKR21974.1"/>
    <property type="molecule type" value="Genomic_DNA"/>
</dbReference>
<evidence type="ECO:0000313" key="6">
    <source>
        <dbReference type="EMBL" id="TKR21974.1"/>
    </source>
</evidence>
<keyword evidence="3" id="KW-0274">FAD</keyword>
<protein>
    <submittedName>
        <fullName evidence="6">FAD-binding protein</fullName>
    </submittedName>
</protein>